<accession>A0A0F9KQC6</accession>
<name>A0A0F9KQC6_9ZZZZ</name>
<proteinExistence type="predicted"/>
<organism evidence="1">
    <name type="scientific">marine sediment metagenome</name>
    <dbReference type="NCBI Taxonomy" id="412755"/>
    <lineage>
        <taxon>unclassified sequences</taxon>
        <taxon>metagenomes</taxon>
        <taxon>ecological metagenomes</taxon>
    </lineage>
</organism>
<reference evidence="1" key="1">
    <citation type="journal article" date="2015" name="Nature">
        <title>Complex archaea that bridge the gap between prokaryotes and eukaryotes.</title>
        <authorList>
            <person name="Spang A."/>
            <person name="Saw J.H."/>
            <person name="Jorgensen S.L."/>
            <person name="Zaremba-Niedzwiedzka K."/>
            <person name="Martijn J."/>
            <person name="Lind A.E."/>
            <person name="van Eijk R."/>
            <person name="Schleper C."/>
            <person name="Guy L."/>
            <person name="Ettema T.J."/>
        </authorList>
    </citation>
    <scope>NUCLEOTIDE SEQUENCE</scope>
</reference>
<sequence length="126" mass="14240">MKLVLLILPLLFSLFWNVALAEDKRGYVLVDEQIEIMSDVTNSQDRIQNFAYIVQLKNDEGITISLAWITGALSPNQRLSPALSWTPDKAGMFTAEIFVWESINNPDALSPPLHLDIEVREKIEQG</sequence>
<gene>
    <name evidence="1" type="ORF">LCGC14_1374930</name>
</gene>
<dbReference type="AlphaFoldDB" id="A0A0F9KQC6"/>
<comment type="caution">
    <text evidence="1">The sequence shown here is derived from an EMBL/GenBank/DDBJ whole genome shotgun (WGS) entry which is preliminary data.</text>
</comment>
<dbReference type="EMBL" id="LAZR01008719">
    <property type="protein sequence ID" value="KKM76956.1"/>
    <property type="molecule type" value="Genomic_DNA"/>
</dbReference>
<evidence type="ECO:0000313" key="1">
    <source>
        <dbReference type="EMBL" id="KKM76956.1"/>
    </source>
</evidence>
<protein>
    <recommendedName>
        <fullName evidence="2">Intracellular proteinase inhibitor BsuPI domain-containing protein</fullName>
    </recommendedName>
</protein>
<evidence type="ECO:0008006" key="2">
    <source>
        <dbReference type="Google" id="ProtNLM"/>
    </source>
</evidence>